<dbReference type="EMBL" id="JADAQX010000093">
    <property type="protein sequence ID" value="KAF8822059.1"/>
    <property type="molecule type" value="Genomic_DNA"/>
</dbReference>
<dbReference type="Proteomes" id="UP000823046">
    <property type="component" value="Unassembled WGS sequence"/>
</dbReference>
<dbReference type="InterPro" id="IPR042099">
    <property type="entry name" value="ANL_N_sf"/>
</dbReference>
<comment type="caution">
    <text evidence="2">The sequence shown here is derived from an EMBL/GenBank/DDBJ whole genome shotgun (WGS) entry which is preliminary data.</text>
</comment>
<protein>
    <recommendedName>
        <fullName evidence="4">AMP-dependent synthetase/ligase domain-containing protein</fullName>
    </recommendedName>
</protein>
<evidence type="ECO:0008006" key="4">
    <source>
        <dbReference type="Google" id="ProtNLM"/>
    </source>
</evidence>
<dbReference type="PANTHER" id="PTHR43201">
    <property type="entry name" value="ACYL-COA SYNTHETASE"/>
    <property type="match status" value="1"/>
</dbReference>
<keyword evidence="3" id="KW-1185">Reference proteome</keyword>
<proteinExistence type="inferred from homology"/>
<accession>A0ABQ7JDV6</accession>
<evidence type="ECO:0000313" key="2">
    <source>
        <dbReference type="EMBL" id="KAF8822059.1"/>
    </source>
</evidence>
<name>A0ABQ7JDV6_9APIC</name>
<dbReference type="Gene3D" id="3.40.50.12780">
    <property type="entry name" value="N-terminal domain of ligase-like"/>
    <property type="match status" value="1"/>
</dbReference>
<gene>
    <name evidence="2" type="ORF">IE077_001160</name>
</gene>
<dbReference type="PANTHER" id="PTHR43201:SF8">
    <property type="entry name" value="ACYL-COA SYNTHETASE FAMILY MEMBER 3"/>
    <property type="match status" value="1"/>
</dbReference>
<comment type="similarity">
    <text evidence="1">Belongs to the ATP-dependent AMP-binding enzyme family.</text>
</comment>
<organism evidence="2 3">
    <name type="scientific">Cardiosporidium cionae</name>
    <dbReference type="NCBI Taxonomy" id="476202"/>
    <lineage>
        <taxon>Eukaryota</taxon>
        <taxon>Sar</taxon>
        <taxon>Alveolata</taxon>
        <taxon>Apicomplexa</taxon>
        <taxon>Aconoidasida</taxon>
        <taxon>Nephromycida</taxon>
        <taxon>Cardiosporidium</taxon>
    </lineage>
</organism>
<reference evidence="2 3" key="1">
    <citation type="journal article" date="2020" name="bioRxiv">
        <title>Metabolic contributions of an alphaproteobacterial endosymbiont in the apicomplexan Cardiosporidium cionae.</title>
        <authorList>
            <person name="Hunter E.S."/>
            <person name="Paight C.J."/>
            <person name="Lane C.E."/>
        </authorList>
    </citation>
    <scope>NUCLEOTIDE SEQUENCE [LARGE SCALE GENOMIC DNA]</scope>
    <source>
        <strain evidence="2">ESH_2018</strain>
    </source>
</reference>
<evidence type="ECO:0000256" key="1">
    <source>
        <dbReference type="ARBA" id="ARBA00006432"/>
    </source>
</evidence>
<evidence type="ECO:0000313" key="3">
    <source>
        <dbReference type="Proteomes" id="UP000823046"/>
    </source>
</evidence>
<sequence length="485" mass="55218">MTTTLQHLFSLFHGIVSKTKENSKDETVDDFQAEKGCIALLCPLSSSSIALYHALWKSSFACLWLPQDASCSTAEWQYWLAESAAKAVIIHPQYHDEIRSSCENLCIPYFILMEEPSLLSSSQYTSFIKNSNGCHKFLQPPITHKTECEISSPMKEISPSSHTSAIYTILRHELSFGFLAVHSHASLWLQRERLNSLFNFHISEKILHCIPPIFCQGHSDILHVALKSQSCIVLPTDWKDPSTFWEDLQRFYNSTKKHISVLSLTASQAIKLASVSPPPILFQSFPMDPEALSSSLLENLRLIIIANDQPFPSVGPGRGIIKRLQRWVTKATILQTLAFPETGTVFAASSRKHTLSTSLAGETLPGVEAEIDPDTQELRIRCTSMWKKYENRPRSTKEHYIAEKLQFSTRCTATEVNGIYYIRGSTSNEMSKFPRKVSSLQLDAHKRCSRDKMHRNIEGYVHRIRLTGCNWGNLHKYKRHWKNKF</sequence>
<dbReference type="SUPFAM" id="SSF56801">
    <property type="entry name" value="Acetyl-CoA synthetase-like"/>
    <property type="match status" value="1"/>
</dbReference>